<name>A0A0W8E3G3_9ZZZZ</name>
<dbReference type="HAMAP" id="MF_01468">
    <property type="entry name" value="RNase_Mini_III"/>
    <property type="match status" value="1"/>
</dbReference>
<evidence type="ECO:0000256" key="3">
    <source>
        <dbReference type="ARBA" id="ARBA00022801"/>
    </source>
</evidence>
<keyword evidence="3" id="KW-0378">Hydrolase</keyword>
<protein>
    <submittedName>
        <fullName evidence="6">Ribonuclease iii family protein</fullName>
    </submittedName>
</protein>
<dbReference type="GO" id="GO:0004525">
    <property type="term" value="F:ribonuclease III activity"/>
    <property type="evidence" value="ECO:0007669"/>
    <property type="project" value="InterPro"/>
</dbReference>
<dbReference type="InterPro" id="IPR036389">
    <property type="entry name" value="RNase_III_sf"/>
</dbReference>
<dbReference type="PIRSF" id="PIRSF005520">
    <property type="entry name" value="UCP005520"/>
    <property type="match status" value="1"/>
</dbReference>
<dbReference type="GO" id="GO:0006396">
    <property type="term" value="P:RNA processing"/>
    <property type="evidence" value="ECO:0007669"/>
    <property type="project" value="InterPro"/>
</dbReference>
<gene>
    <name evidence="6" type="ORF">ASZ90_019631</name>
</gene>
<evidence type="ECO:0000256" key="4">
    <source>
        <dbReference type="SAM" id="Coils"/>
    </source>
</evidence>
<dbReference type="EMBL" id="LNQE01001898">
    <property type="protein sequence ID" value="KUG02977.1"/>
    <property type="molecule type" value="Genomic_DNA"/>
</dbReference>
<feature type="domain" description="RNase III" evidence="5">
    <location>
        <begin position="18"/>
        <end position="113"/>
    </location>
</feature>
<dbReference type="InterPro" id="IPR008226">
    <property type="entry name" value="Mini3_fam"/>
</dbReference>
<keyword evidence="4" id="KW-0175">Coiled coil</keyword>
<evidence type="ECO:0000256" key="1">
    <source>
        <dbReference type="ARBA" id="ARBA00022722"/>
    </source>
</evidence>
<dbReference type="SUPFAM" id="SSF69065">
    <property type="entry name" value="RNase III domain-like"/>
    <property type="match status" value="1"/>
</dbReference>
<evidence type="ECO:0000259" key="5">
    <source>
        <dbReference type="Pfam" id="PF00636"/>
    </source>
</evidence>
<evidence type="ECO:0000256" key="2">
    <source>
        <dbReference type="ARBA" id="ARBA00022759"/>
    </source>
</evidence>
<organism evidence="6">
    <name type="scientific">hydrocarbon metagenome</name>
    <dbReference type="NCBI Taxonomy" id="938273"/>
    <lineage>
        <taxon>unclassified sequences</taxon>
        <taxon>metagenomes</taxon>
        <taxon>ecological metagenomes</taxon>
    </lineage>
</organism>
<accession>A0A0W8E3G3</accession>
<keyword evidence="2" id="KW-0255">Endonuclease</keyword>
<dbReference type="Gene3D" id="1.10.1520.10">
    <property type="entry name" value="Ribonuclease III domain"/>
    <property type="match status" value="1"/>
</dbReference>
<dbReference type="AlphaFoldDB" id="A0A0W8E3G3"/>
<keyword evidence="1" id="KW-0540">Nuclease</keyword>
<dbReference type="InterPro" id="IPR000999">
    <property type="entry name" value="RNase_III_dom"/>
</dbReference>
<reference evidence="6" key="1">
    <citation type="journal article" date="2015" name="Proc. Natl. Acad. Sci. U.S.A.">
        <title>Networks of energetic and metabolic interactions define dynamics in microbial communities.</title>
        <authorList>
            <person name="Embree M."/>
            <person name="Liu J.K."/>
            <person name="Al-Bassam M.M."/>
            <person name="Zengler K."/>
        </authorList>
    </citation>
    <scope>NUCLEOTIDE SEQUENCE</scope>
</reference>
<sequence>MHEKLDINKLNEYPAVILAYIGDAVFELIVREHIIAAGPRKMRDIHHDTVDMVKAKNQAQAIRRLYEELSEEEKDIARRGRNAKSSPPKHADVIEYRMSTGFEALLGYLYLKGDLERLLYLTGKVLEEN</sequence>
<dbReference type="PANTHER" id="PTHR34276:SF1">
    <property type="entry name" value="MINI-RIBONUCLEASE 3"/>
    <property type="match status" value="1"/>
</dbReference>
<feature type="coiled-coil region" evidence="4">
    <location>
        <begin position="52"/>
        <end position="79"/>
    </location>
</feature>
<dbReference type="PANTHER" id="PTHR34276">
    <property type="entry name" value="MINI-RIBONUCLEASE 3"/>
    <property type="match status" value="1"/>
</dbReference>
<evidence type="ECO:0000313" key="6">
    <source>
        <dbReference type="EMBL" id="KUG02977.1"/>
    </source>
</evidence>
<proteinExistence type="inferred from homology"/>
<dbReference type="Pfam" id="PF00636">
    <property type="entry name" value="Ribonuclease_3"/>
    <property type="match status" value="1"/>
</dbReference>
<comment type="caution">
    <text evidence="6">The sequence shown here is derived from an EMBL/GenBank/DDBJ whole genome shotgun (WGS) entry which is preliminary data.</text>
</comment>